<proteinExistence type="predicted"/>
<evidence type="ECO:0000313" key="2">
    <source>
        <dbReference type="Proteomes" id="UP000071561"/>
    </source>
</evidence>
<protein>
    <submittedName>
        <fullName evidence="1">Uncharacterized protein</fullName>
    </submittedName>
</protein>
<evidence type="ECO:0000313" key="1">
    <source>
        <dbReference type="EMBL" id="AMP97890.1"/>
    </source>
</evidence>
<dbReference type="AlphaFoldDB" id="A0A127V9K8"/>
<dbReference type="KEGG" id="pcm:AY601_0953"/>
<accession>A0A127V9K8</accession>
<name>A0A127V9K8_9SPHI</name>
<reference evidence="1 2" key="1">
    <citation type="submission" date="2016-03" db="EMBL/GenBank/DDBJ databases">
        <title>Complete genome sequence of Pedobacter cryoconitis PAMC 27485.</title>
        <authorList>
            <person name="Lee J."/>
            <person name="Kim O.-S."/>
        </authorList>
    </citation>
    <scope>NUCLEOTIDE SEQUENCE [LARGE SCALE GENOMIC DNA]</scope>
    <source>
        <strain evidence="1 2">PAMC 27485</strain>
    </source>
</reference>
<dbReference type="Proteomes" id="UP000071561">
    <property type="component" value="Chromosome"/>
</dbReference>
<dbReference type="RefSeq" id="WP_068397173.1">
    <property type="nucleotide sequence ID" value="NZ_CP014504.1"/>
</dbReference>
<gene>
    <name evidence="1" type="ORF">AY601_0953</name>
</gene>
<keyword evidence="2" id="KW-1185">Reference proteome</keyword>
<sequence>METTIHITLSEDFETLCSIYQINPEYFVQQFINQVSLPEYYSSPSNNNRWGTLFFLQFLEVELSHYEVNRELEERYLDTFDQAMQYNYDANPASCETSLTTGRNIMRQWLKIVLAERAKYITDSL</sequence>
<dbReference type="EMBL" id="CP014504">
    <property type="protein sequence ID" value="AMP97890.1"/>
    <property type="molecule type" value="Genomic_DNA"/>
</dbReference>
<organism evidence="1 2">
    <name type="scientific">Pedobacter cryoconitis</name>
    <dbReference type="NCBI Taxonomy" id="188932"/>
    <lineage>
        <taxon>Bacteria</taxon>
        <taxon>Pseudomonadati</taxon>
        <taxon>Bacteroidota</taxon>
        <taxon>Sphingobacteriia</taxon>
        <taxon>Sphingobacteriales</taxon>
        <taxon>Sphingobacteriaceae</taxon>
        <taxon>Pedobacter</taxon>
    </lineage>
</organism>
<dbReference type="PATRIC" id="fig|188932.3.peg.981"/>
<dbReference type="OrthoDB" id="763804at2"/>